<dbReference type="InterPro" id="IPR047863">
    <property type="entry name" value="Ribosomal_uS8_CS"/>
</dbReference>
<keyword evidence="9" id="KW-1185">Reference proteome</keyword>
<dbReference type="GO" id="GO:0019843">
    <property type="term" value="F:rRNA binding"/>
    <property type="evidence" value="ECO:0007669"/>
    <property type="project" value="UniProtKB-UniRule"/>
</dbReference>
<dbReference type="GO" id="GO:0006412">
    <property type="term" value="P:translation"/>
    <property type="evidence" value="ECO:0007669"/>
    <property type="project" value="UniProtKB-UniRule"/>
</dbReference>
<organism evidence="8 9">
    <name type="scientific">Methylacidimicrobium tartarophylax</name>
    <dbReference type="NCBI Taxonomy" id="1041768"/>
    <lineage>
        <taxon>Bacteria</taxon>
        <taxon>Pseudomonadati</taxon>
        <taxon>Verrucomicrobiota</taxon>
        <taxon>Methylacidimicrobium</taxon>
    </lineage>
</organism>
<reference evidence="8 9" key="1">
    <citation type="submission" date="2019-09" db="EMBL/GenBank/DDBJ databases">
        <authorList>
            <person name="Cremers G."/>
        </authorList>
    </citation>
    <scope>NUCLEOTIDE SEQUENCE [LARGE SCALE GENOMIC DNA]</scope>
    <source>
        <strain evidence="8">4A</strain>
    </source>
</reference>
<accession>A0A5E6MED4</accession>
<name>A0A5E6MED4_9BACT</name>
<proteinExistence type="inferred from homology"/>
<keyword evidence="2 6" id="KW-0689">Ribosomal protein</keyword>
<comment type="subunit">
    <text evidence="5 6">Part of the 30S ribosomal subunit. Contacts proteins S5 and S12.</text>
</comment>
<dbReference type="EMBL" id="CABFVA020000073">
    <property type="protein sequence ID" value="VVM06716.1"/>
    <property type="molecule type" value="Genomic_DNA"/>
</dbReference>
<keyword evidence="6" id="KW-0694">RNA-binding</keyword>
<keyword evidence="3 6" id="KW-0687">Ribonucleoprotein</keyword>
<dbReference type="NCBIfam" id="NF001109">
    <property type="entry name" value="PRK00136.1"/>
    <property type="match status" value="1"/>
</dbReference>
<dbReference type="OrthoDB" id="9802617at2"/>
<evidence type="ECO:0000313" key="9">
    <source>
        <dbReference type="Proteomes" id="UP000334923"/>
    </source>
</evidence>
<evidence type="ECO:0000256" key="5">
    <source>
        <dbReference type="ARBA" id="ARBA00046740"/>
    </source>
</evidence>
<dbReference type="Pfam" id="PF00410">
    <property type="entry name" value="Ribosomal_S8"/>
    <property type="match status" value="1"/>
</dbReference>
<protein>
    <recommendedName>
        <fullName evidence="4 6">Small ribosomal subunit protein uS8</fullName>
    </recommendedName>
</protein>
<evidence type="ECO:0000256" key="3">
    <source>
        <dbReference type="ARBA" id="ARBA00023274"/>
    </source>
</evidence>
<dbReference type="GO" id="GO:0003735">
    <property type="term" value="F:structural constituent of ribosome"/>
    <property type="evidence" value="ECO:0007669"/>
    <property type="project" value="InterPro"/>
</dbReference>
<gene>
    <name evidence="6 8" type="primary">rpsH</name>
    <name evidence="8" type="ORF">MAMT_01374</name>
</gene>
<dbReference type="GO" id="GO:0005737">
    <property type="term" value="C:cytoplasm"/>
    <property type="evidence" value="ECO:0007669"/>
    <property type="project" value="UniProtKB-ARBA"/>
</dbReference>
<dbReference type="InterPro" id="IPR035987">
    <property type="entry name" value="Ribosomal_uS8_sf"/>
</dbReference>
<dbReference type="FunFam" id="3.30.1490.10:FF:000001">
    <property type="entry name" value="30S ribosomal protein S8"/>
    <property type="match status" value="1"/>
</dbReference>
<dbReference type="Gene3D" id="3.30.1370.30">
    <property type="match status" value="1"/>
</dbReference>
<dbReference type="GO" id="GO:0005840">
    <property type="term" value="C:ribosome"/>
    <property type="evidence" value="ECO:0007669"/>
    <property type="project" value="UniProtKB-KW"/>
</dbReference>
<evidence type="ECO:0000256" key="4">
    <source>
        <dbReference type="ARBA" id="ARBA00035258"/>
    </source>
</evidence>
<dbReference type="Gene3D" id="3.30.1490.10">
    <property type="match status" value="1"/>
</dbReference>
<dbReference type="RefSeq" id="WP_142660225.1">
    <property type="nucleotide sequence ID" value="NZ_CABFVA020000073.1"/>
</dbReference>
<dbReference type="GO" id="GO:1990904">
    <property type="term" value="C:ribonucleoprotein complex"/>
    <property type="evidence" value="ECO:0007669"/>
    <property type="project" value="UniProtKB-KW"/>
</dbReference>
<evidence type="ECO:0000313" key="8">
    <source>
        <dbReference type="EMBL" id="VVM06716.1"/>
    </source>
</evidence>
<sequence length="128" mass="14052">MQTDPLADLCSALQNAKRAKKLEVVLPHSKIKEAVARVLVEEGYLENFEVDAVRKGVRKLRLTLREVASFQKARRISRPGCRRYVGAKEVPRILGGLGLCILSTPKGILAGHRAKRANVGGELLLAVE</sequence>
<dbReference type="PROSITE" id="PS00053">
    <property type="entry name" value="RIBOSOMAL_S8"/>
    <property type="match status" value="1"/>
</dbReference>
<dbReference type="PANTHER" id="PTHR11758">
    <property type="entry name" value="40S RIBOSOMAL PROTEIN S15A"/>
    <property type="match status" value="1"/>
</dbReference>
<evidence type="ECO:0000256" key="6">
    <source>
        <dbReference type="HAMAP-Rule" id="MF_01302"/>
    </source>
</evidence>
<evidence type="ECO:0000256" key="1">
    <source>
        <dbReference type="ARBA" id="ARBA00006471"/>
    </source>
</evidence>
<comment type="similarity">
    <text evidence="1 6 7">Belongs to the universal ribosomal protein uS8 family.</text>
</comment>
<keyword evidence="6" id="KW-0699">rRNA-binding</keyword>
<comment type="function">
    <text evidence="6">One of the primary rRNA binding proteins, it binds directly to 16S rRNA central domain where it helps coordinate assembly of the platform of the 30S subunit.</text>
</comment>
<evidence type="ECO:0000256" key="2">
    <source>
        <dbReference type="ARBA" id="ARBA00022980"/>
    </source>
</evidence>
<dbReference type="InterPro" id="IPR000630">
    <property type="entry name" value="Ribosomal_uS8"/>
</dbReference>
<dbReference type="SUPFAM" id="SSF56047">
    <property type="entry name" value="Ribosomal protein S8"/>
    <property type="match status" value="1"/>
</dbReference>
<dbReference type="Proteomes" id="UP000334923">
    <property type="component" value="Unassembled WGS sequence"/>
</dbReference>
<evidence type="ECO:0000256" key="7">
    <source>
        <dbReference type="RuleBase" id="RU003660"/>
    </source>
</evidence>
<dbReference type="AlphaFoldDB" id="A0A5E6MED4"/>
<dbReference type="HAMAP" id="MF_01302_B">
    <property type="entry name" value="Ribosomal_uS8_B"/>
    <property type="match status" value="1"/>
</dbReference>